<dbReference type="PANTHER" id="PTHR14969:SF13">
    <property type="entry name" value="AT30094P"/>
    <property type="match status" value="1"/>
</dbReference>
<keyword evidence="1" id="KW-0472">Membrane</keyword>
<dbReference type="Gene3D" id="1.20.144.10">
    <property type="entry name" value="Phosphatidic acid phosphatase type 2/haloperoxidase"/>
    <property type="match status" value="1"/>
</dbReference>
<protein>
    <recommendedName>
        <fullName evidence="2">Phosphatidic acid phosphatase type 2/haloperoxidase domain-containing protein</fullName>
    </recommendedName>
</protein>
<gene>
    <name evidence="3" type="ORF">AVDCRST_MAG76-3720</name>
</gene>
<dbReference type="SUPFAM" id="SSF48317">
    <property type="entry name" value="Acid phosphatase/Vanadium-dependent haloperoxidase"/>
    <property type="match status" value="1"/>
</dbReference>
<proteinExistence type="predicted"/>
<name>A0A6J4JGL4_9ACTN</name>
<evidence type="ECO:0000256" key="1">
    <source>
        <dbReference type="SAM" id="Phobius"/>
    </source>
</evidence>
<dbReference type="InterPro" id="IPR036938">
    <property type="entry name" value="PAP2/HPO_sf"/>
</dbReference>
<evidence type="ECO:0000259" key="2">
    <source>
        <dbReference type="SMART" id="SM00014"/>
    </source>
</evidence>
<dbReference type="InterPro" id="IPR000326">
    <property type="entry name" value="PAP2/HPO"/>
</dbReference>
<feature type="domain" description="Phosphatidic acid phosphatase type 2/haloperoxidase" evidence="2">
    <location>
        <begin position="98"/>
        <end position="211"/>
    </location>
</feature>
<feature type="transmembrane region" description="Helical" evidence="1">
    <location>
        <begin position="196"/>
        <end position="214"/>
    </location>
</feature>
<dbReference type="EMBL" id="CADCSZ010000219">
    <property type="protein sequence ID" value="CAA9276644.1"/>
    <property type="molecule type" value="Genomic_DNA"/>
</dbReference>
<feature type="transmembrane region" description="Helical" evidence="1">
    <location>
        <begin position="145"/>
        <end position="165"/>
    </location>
</feature>
<dbReference type="PANTHER" id="PTHR14969">
    <property type="entry name" value="SPHINGOSINE-1-PHOSPHATE PHOSPHOHYDROLASE"/>
    <property type="match status" value="1"/>
</dbReference>
<feature type="transmembrane region" description="Helical" evidence="1">
    <location>
        <begin position="28"/>
        <end position="47"/>
    </location>
</feature>
<evidence type="ECO:0000313" key="3">
    <source>
        <dbReference type="EMBL" id="CAA9276644.1"/>
    </source>
</evidence>
<organism evidence="3">
    <name type="scientific">uncultured Acidimicrobiales bacterium</name>
    <dbReference type="NCBI Taxonomy" id="310071"/>
    <lineage>
        <taxon>Bacteria</taxon>
        <taxon>Bacillati</taxon>
        <taxon>Actinomycetota</taxon>
        <taxon>Acidimicrobiia</taxon>
        <taxon>Acidimicrobiales</taxon>
        <taxon>environmental samples</taxon>
    </lineage>
</organism>
<reference evidence="3" key="1">
    <citation type="submission" date="2020-02" db="EMBL/GenBank/DDBJ databases">
        <authorList>
            <person name="Meier V. D."/>
        </authorList>
    </citation>
    <scope>NUCLEOTIDE SEQUENCE</scope>
    <source>
        <strain evidence="3">AVDCRST_MAG76</strain>
    </source>
</reference>
<dbReference type="Pfam" id="PF01569">
    <property type="entry name" value="PAP2"/>
    <property type="match status" value="1"/>
</dbReference>
<sequence>MIRAGSSADRPARHLPAERSRVHAVRSLVVAAVGLGVTTLSAIPRSISAAEARLFRAVNGLSGAIEWPLWVVMQTGALLAIPVVALLAFLVRRRLRPALDLLVAGTTGWLLAKVMKDLLQRGRPAAFFDDVNVRGSLGGGNDQGLGFPSGHATVAFALAIVTFPYISFRSRAVAVVVAAVVGFSRMYFGAHLPLDVLGGAALGVAIAAGVHLFMDLTTHHH</sequence>
<accession>A0A6J4JGL4</accession>
<dbReference type="SMART" id="SM00014">
    <property type="entry name" value="acidPPc"/>
    <property type="match status" value="1"/>
</dbReference>
<keyword evidence="1" id="KW-1133">Transmembrane helix</keyword>
<keyword evidence="1" id="KW-0812">Transmembrane</keyword>
<feature type="transmembrane region" description="Helical" evidence="1">
    <location>
        <begin position="67"/>
        <end position="91"/>
    </location>
</feature>
<dbReference type="AlphaFoldDB" id="A0A6J4JGL4"/>